<dbReference type="Proteomes" id="UP001589607">
    <property type="component" value="Unassembled WGS sequence"/>
</dbReference>
<evidence type="ECO:0008006" key="3">
    <source>
        <dbReference type="Google" id="ProtNLM"/>
    </source>
</evidence>
<proteinExistence type="predicted"/>
<organism evidence="1 2">
    <name type="scientific">Flavobacterium jumunjinense</name>
    <dbReference type="NCBI Taxonomy" id="998845"/>
    <lineage>
        <taxon>Bacteria</taxon>
        <taxon>Pseudomonadati</taxon>
        <taxon>Bacteroidota</taxon>
        <taxon>Flavobacteriia</taxon>
        <taxon>Flavobacteriales</taxon>
        <taxon>Flavobacteriaceae</taxon>
        <taxon>Flavobacterium</taxon>
    </lineage>
</organism>
<protein>
    <recommendedName>
        <fullName evidence="3">SMC-Scp complex subunit ScpB</fullName>
    </recommendedName>
</protein>
<reference evidence="1 2" key="1">
    <citation type="submission" date="2024-09" db="EMBL/GenBank/DDBJ databases">
        <authorList>
            <person name="Sun Q."/>
            <person name="Mori K."/>
        </authorList>
    </citation>
    <scope>NUCLEOTIDE SEQUENCE [LARGE SCALE GENOMIC DNA]</scope>
    <source>
        <strain evidence="1 2">CECT 7955</strain>
    </source>
</reference>
<comment type="caution">
    <text evidence="1">The sequence shown here is derived from an EMBL/GenBank/DDBJ whole genome shotgun (WGS) entry which is preliminary data.</text>
</comment>
<accession>A0ABV5GSF2</accession>
<evidence type="ECO:0000313" key="1">
    <source>
        <dbReference type="EMBL" id="MFB9098196.1"/>
    </source>
</evidence>
<sequence>MKEQNLKQSTVHEVLLALQQDELPLATALIFDELDCTLLEAKNIAENMKEKIV</sequence>
<name>A0ABV5GSF2_9FLAO</name>
<dbReference type="EMBL" id="JBHMEY010000067">
    <property type="protein sequence ID" value="MFB9098196.1"/>
    <property type="molecule type" value="Genomic_DNA"/>
</dbReference>
<dbReference type="RefSeq" id="WP_236456295.1">
    <property type="nucleotide sequence ID" value="NZ_CBCSGE010000024.1"/>
</dbReference>
<keyword evidence="2" id="KW-1185">Reference proteome</keyword>
<evidence type="ECO:0000313" key="2">
    <source>
        <dbReference type="Proteomes" id="UP001589607"/>
    </source>
</evidence>
<gene>
    <name evidence="1" type="ORF">ACFFVF_16910</name>
</gene>